<dbReference type="PANTHER" id="PTHR36127:SF1">
    <property type="entry name" value="COMM DOMAIN-CONTAINING PROTEIN"/>
    <property type="match status" value="1"/>
</dbReference>
<proteinExistence type="predicted"/>
<dbReference type="PANTHER" id="PTHR36127">
    <property type="entry name" value="EXPRESSED PROTEIN"/>
    <property type="match status" value="1"/>
</dbReference>
<dbReference type="EMBL" id="KI913969">
    <property type="protein sequence ID" value="ETV98516.1"/>
    <property type="molecule type" value="Genomic_DNA"/>
</dbReference>
<dbReference type="VEuPathDB" id="FungiDB:H310_08652"/>
<evidence type="ECO:0000259" key="1">
    <source>
        <dbReference type="Pfam" id="PF24929"/>
    </source>
</evidence>
<reference evidence="2" key="1">
    <citation type="submission" date="2013-12" db="EMBL/GenBank/DDBJ databases">
        <title>The Genome Sequence of Aphanomyces invadans NJM9701.</title>
        <authorList>
            <consortium name="The Broad Institute Genomics Platform"/>
            <person name="Russ C."/>
            <person name="Tyler B."/>
            <person name="van West P."/>
            <person name="Dieguez-Uribeondo J."/>
            <person name="Young S.K."/>
            <person name="Zeng Q."/>
            <person name="Gargeya S."/>
            <person name="Fitzgerald M."/>
            <person name="Abouelleil A."/>
            <person name="Alvarado L."/>
            <person name="Chapman S.B."/>
            <person name="Gainer-Dewar J."/>
            <person name="Goldberg J."/>
            <person name="Griggs A."/>
            <person name="Gujja S."/>
            <person name="Hansen M."/>
            <person name="Howarth C."/>
            <person name="Imamovic A."/>
            <person name="Ireland A."/>
            <person name="Larimer J."/>
            <person name="McCowan C."/>
            <person name="Murphy C."/>
            <person name="Pearson M."/>
            <person name="Poon T.W."/>
            <person name="Priest M."/>
            <person name="Roberts A."/>
            <person name="Saif S."/>
            <person name="Shea T."/>
            <person name="Sykes S."/>
            <person name="Wortman J."/>
            <person name="Nusbaum C."/>
            <person name="Birren B."/>
        </authorList>
    </citation>
    <scope>NUCLEOTIDE SEQUENCE [LARGE SCALE GENOMIC DNA]</scope>
    <source>
        <strain evidence="2">NJM9701</strain>
    </source>
</reference>
<dbReference type="InterPro" id="IPR056651">
    <property type="entry name" value="GlfB-like_C"/>
</dbReference>
<feature type="domain" description="Ras guanine nucleotide exchange factor glfB-like C-terminal" evidence="1">
    <location>
        <begin position="1"/>
        <end position="196"/>
    </location>
</feature>
<protein>
    <recommendedName>
        <fullName evidence="1">Ras guanine nucleotide exchange factor glfB-like C-terminal domain-containing protein</fullName>
    </recommendedName>
</protein>
<evidence type="ECO:0000313" key="2">
    <source>
        <dbReference type="EMBL" id="ETV98516.1"/>
    </source>
</evidence>
<dbReference type="GeneID" id="20085702"/>
<gene>
    <name evidence="2" type="ORF">H310_08652</name>
</gene>
<dbReference type="Pfam" id="PF24929">
    <property type="entry name" value="GlfB_C"/>
    <property type="match status" value="1"/>
</dbReference>
<sequence>MWAKPLDDTPFFRDFGRLISRVRVVYTHAVCEDRRDNIDPTSSNPIASMIAVSKAVAAHISPSDRINYALDAVLSTTADCETAARAIGIVLGESSPTISLLKLIHQNVVLAGLCRIHASSSPSILLKDVRSPDGWQIHVVLGPSTCQLVHMRTEQPADASLPPFRVQWEVRCVFSRAITELTAVRLRMTSLEFGKVGVDATAAHRDAIRSHFLGGDLFLA</sequence>
<dbReference type="AlphaFoldDB" id="A0A024TY12"/>
<accession>A0A024TY12</accession>
<dbReference type="RefSeq" id="XP_008872713.1">
    <property type="nucleotide sequence ID" value="XM_008874491.1"/>
</dbReference>
<name>A0A024TY12_9STRA</name>
<dbReference type="OrthoDB" id="10503112at2759"/>
<organism evidence="2">
    <name type="scientific">Aphanomyces invadans</name>
    <dbReference type="NCBI Taxonomy" id="157072"/>
    <lineage>
        <taxon>Eukaryota</taxon>
        <taxon>Sar</taxon>
        <taxon>Stramenopiles</taxon>
        <taxon>Oomycota</taxon>
        <taxon>Saprolegniomycetes</taxon>
        <taxon>Saprolegniales</taxon>
        <taxon>Verrucalvaceae</taxon>
        <taxon>Aphanomyces</taxon>
    </lineage>
</organism>